<dbReference type="Proteomes" id="UP001597187">
    <property type="component" value="Unassembled WGS sequence"/>
</dbReference>
<keyword evidence="1" id="KW-0808">Transferase</keyword>
<dbReference type="GO" id="GO:0032259">
    <property type="term" value="P:methylation"/>
    <property type="evidence" value="ECO:0007669"/>
    <property type="project" value="UniProtKB-KW"/>
</dbReference>
<dbReference type="CDD" id="cd02440">
    <property type="entry name" value="AdoMet_MTases"/>
    <property type="match status" value="1"/>
</dbReference>
<keyword evidence="2" id="KW-1185">Reference proteome</keyword>
<gene>
    <name evidence="1" type="ORF">ACFSBT_13390</name>
</gene>
<dbReference type="Pfam" id="PF13489">
    <property type="entry name" value="Methyltransf_23"/>
    <property type="match status" value="1"/>
</dbReference>
<dbReference type="AlphaFoldDB" id="A0ABD6AY27"/>
<dbReference type="Gene3D" id="3.40.50.150">
    <property type="entry name" value="Vaccinia Virus protein VP39"/>
    <property type="match status" value="1"/>
</dbReference>
<evidence type="ECO:0000313" key="1">
    <source>
        <dbReference type="EMBL" id="MFD1514270.1"/>
    </source>
</evidence>
<evidence type="ECO:0000313" key="2">
    <source>
        <dbReference type="Proteomes" id="UP001597187"/>
    </source>
</evidence>
<dbReference type="RefSeq" id="WP_250874244.1">
    <property type="nucleotide sequence ID" value="NZ_JALXFV010000007.1"/>
</dbReference>
<comment type="caution">
    <text evidence="1">The sequence shown here is derived from an EMBL/GenBank/DDBJ whole genome shotgun (WGS) entry which is preliminary data.</text>
</comment>
<proteinExistence type="predicted"/>
<dbReference type="EMBL" id="JBHUDC010000007">
    <property type="protein sequence ID" value="MFD1514270.1"/>
    <property type="molecule type" value="Genomic_DNA"/>
</dbReference>
<dbReference type="InterPro" id="IPR029063">
    <property type="entry name" value="SAM-dependent_MTases_sf"/>
</dbReference>
<accession>A0ABD6AY27</accession>
<sequence>MHRRHGKPVDPTQFKQRDLADLAGGVDANRRRAETFRQKDSVAVETCPVCEEADRTVVREMFGYEYAQCAVCTHVYLTERPTQAALLEYYESSEELSGIYTDDRQRRYRREHVTEPKFDFAFEHLDRTDGRWLDVGCGMGESVDYLRERGWDAVGLEPSEDCVRVAREAFDLDLVQQSLGEYAEDATPGSFDVVSLFGILIMNADPLAELRQVRRLLGDDGYLVFGDGHYDSLSSRVHRAFPDRALRHSIPPIGVHQFTEASIERLFEAAGFESVAVWYFGLDVYEFLNHLSLELDGFADTDLYDYFMDNLDAFQRVVDEDERSDYVVVVARCT</sequence>
<organism evidence="1 2">
    <name type="scientific">Halomarina rubra</name>
    <dbReference type="NCBI Taxonomy" id="2071873"/>
    <lineage>
        <taxon>Archaea</taxon>
        <taxon>Methanobacteriati</taxon>
        <taxon>Methanobacteriota</taxon>
        <taxon>Stenosarchaea group</taxon>
        <taxon>Halobacteria</taxon>
        <taxon>Halobacteriales</taxon>
        <taxon>Natronomonadaceae</taxon>
        <taxon>Halomarina</taxon>
    </lineage>
</organism>
<name>A0ABD6AY27_9EURY</name>
<dbReference type="EC" id="2.1.1.-" evidence="1"/>
<keyword evidence="1" id="KW-0489">Methyltransferase</keyword>
<dbReference type="PANTHER" id="PTHR43861:SF6">
    <property type="entry name" value="METHYLTRANSFERASE TYPE 11"/>
    <property type="match status" value="1"/>
</dbReference>
<dbReference type="PANTHER" id="PTHR43861">
    <property type="entry name" value="TRANS-ACONITATE 2-METHYLTRANSFERASE-RELATED"/>
    <property type="match status" value="1"/>
</dbReference>
<reference evidence="1 2" key="1">
    <citation type="journal article" date="2019" name="Int. J. Syst. Evol. Microbiol.">
        <title>The Global Catalogue of Microorganisms (GCM) 10K type strain sequencing project: providing services to taxonomists for standard genome sequencing and annotation.</title>
        <authorList>
            <consortium name="The Broad Institute Genomics Platform"/>
            <consortium name="The Broad Institute Genome Sequencing Center for Infectious Disease"/>
            <person name="Wu L."/>
            <person name="Ma J."/>
        </authorList>
    </citation>
    <scope>NUCLEOTIDE SEQUENCE [LARGE SCALE GENOMIC DNA]</scope>
    <source>
        <strain evidence="1 2">CGMCC 1.12563</strain>
    </source>
</reference>
<protein>
    <submittedName>
        <fullName evidence="1">Class I SAM-dependent methyltransferase</fullName>
        <ecNumber evidence="1">2.1.1.-</ecNumber>
    </submittedName>
</protein>
<dbReference type="SUPFAM" id="SSF53335">
    <property type="entry name" value="S-adenosyl-L-methionine-dependent methyltransferases"/>
    <property type="match status" value="1"/>
</dbReference>
<dbReference type="GO" id="GO:0008168">
    <property type="term" value="F:methyltransferase activity"/>
    <property type="evidence" value="ECO:0007669"/>
    <property type="project" value="UniProtKB-KW"/>
</dbReference>